<dbReference type="GeneID" id="10328835"/>
<dbReference type="RefSeq" id="YP_004324319.1">
    <property type="nucleotide sequence ID" value="NC_015287.1"/>
</dbReference>
<name>E3SLI4_9CAUD</name>
<dbReference type="EMBL" id="GU071098">
    <property type="protein sequence ID" value="ADO98332.1"/>
    <property type="molecule type" value="Genomic_DNA"/>
</dbReference>
<keyword evidence="2" id="KW-1185">Reference proteome</keyword>
<proteinExistence type="predicted"/>
<dbReference type="Proteomes" id="UP000006527">
    <property type="component" value="Segment"/>
</dbReference>
<sequence>MRNPHAVFAAPFFIEEIDLDKVNLVSEDFQPTFLSACPTTLGNDKFTDESYEYVKGLISECIQQFIPDDFVIGQVWRNKYEKHDWQDPHIHSGAQWSFVIVESVEHSRTVFMNPSRKLIMNQWAMYGTAISMDFIPNAPAGSIIIFPSWIEHFVTSGNEGTTISGNVYLTEPPRGPN</sequence>
<accession>E3SLI4</accession>
<evidence type="ECO:0000313" key="2">
    <source>
        <dbReference type="Proteomes" id="UP000006527"/>
    </source>
</evidence>
<dbReference type="Pfam" id="PF13759">
    <property type="entry name" value="2OG-FeII_Oxy_5"/>
    <property type="match status" value="1"/>
</dbReference>
<dbReference type="Gene3D" id="2.60.120.620">
    <property type="entry name" value="q2cbj1_9rhob like domain"/>
    <property type="match status" value="1"/>
</dbReference>
<reference evidence="1 2" key="1">
    <citation type="journal article" date="2010" name="Environ. Microbiol.">
        <title>Genomic analysis of oceanic cyanobacterial myoviruses compared with T4-like myoviruses from diverse hosts and environments.</title>
        <authorList>
            <person name="Sullivan M.B."/>
            <person name="Huang K.H."/>
            <person name="Ignacio-Espinoza J.C."/>
            <person name="Berlin A.M."/>
            <person name="Kelly L."/>
            <person name="Weigele P.R."/>
            <person name="DeFrancesco A.S."/>
            <person name="Kern S.E."/>
            <person name="Thompson L.R."/>
            <person name="Young S."/>
            <person name="Yandava C."/>
            <person name="Fu R."/>
            <person name="Krastins B."/>
            <person name="Chase M."/>
            <person name="Sarracino D."/>
            <person name="Osburne M.S."/>
            <person name="Henn M.R."/>
            <person name="Chisholm S.W."/>
        </authorList>
    </citation>
    <scope>NUCLEOTIDE SEQUENCE [LARGE SCALE GENOMIC DNA]</scope>
    <source>
        <strain evidence="1">8109-3</strain>
    </source>
</reference>
<organism evidence="1 2">
    <name type="scientific">Synechococcus phage S-SSM7</name>
    <dbReference type="NCBI Taxonomy" id="445686"/>
    <lineage>
        <taxon>Viruses</taxon>
        <taxon>Duplodnaviria</taxon>
        <taxon>Heunggongvirae</taxon>
        <taxon>Uroviricota</taxon>
        <taxon>Caudoviricetes</taxon>
        <taxon>Pantevenvirales</taxon>
        <taxon>Kyanoviridae</taxon>
        <taxon>Lipsvirus</taxon>
        <taxon>Lipsvirus ssm7</taxon>
    </lineage>
</organism>
<dbReference type="KEGG" id="vg:10328835"/>
<dbReference type="OrthoDB" id="12155at10239"/>
<evidence type="ECO:0008006" key="3">
    <source>
        <dbReference type="Google" id="ProtNLM"/>
    </source>
</evidence>
<gene>
    <name evidence="1" type="ORF">SSSM7_267</name>
</gene>
<evidence type="ECO:0000313" key="1">
    <source>
        <dbReference type="EMBL" id="ADO98332.1"/>
    </source>
</evidence>
<dbReference type="InterPro" id="IPR012668">
    <property type="entry name" value="CHP02466"/>
</dbReference>
<protein>
    <recommendedName>
        <fullName evidence="3">2OG-Fe(II) oxygenase</fullName>
    </recommendedName>
</protein>